<evidence type="ECO:0000313" key="3">
    <source>
        <dbReference type="WBParaSite" id="nRc.2.0.1.t13401-RA"/>
    </source>
</evidence>
<reference evidence="3" key="1">
    <citation type="submission" date="2022-11" db="UniProtKB">
        <authorList>
            <consortium name="WormBaseParasite"/>
        </authorList>
    </citation>
    <scope>IDENTIFICATION</scope>
</reference>
<dbReference type="AlphaFoldDB" id="A0A915IGV0"/>
<organism evidence="2 3">
    <name type="scientific">Romanomermis culicivorax</name>
    <name type="common">Nematode worm</name>
    <dbReference type="NCBI Taxonomy" id="13658"/>
    <lineage>
        <taxon>Eukaryota</taxon>
        <taxon>Metazoa</taxon>
        <taxon>Ecdysozoa</taxon>
        <taxon>Nematoda</taxon>
        <taxon>Enoplea</taxon>
        <taxon>Dorylaimia</taxon>
        <taxon>Mermithida</taxon>
        <taxon>Mermithoidea</taxon>
        <taxon>Mermithidae</taxon>
        <taxon>Romanomermis</taxon>
    </lineage>
</organism>
<proteinExistence type="predicted"/>
<evidence type="ECO:0000256" key="1">
    <source>
        <dbReference type="SAM" id="MobiDB-lite"/>
    </source>
</evidence>
<dbReference type="Proteomes" id="UP000887565">
    <property type="component" value="Unplaced"/>
</dbReference>
<feature type="region of interest" description="Disordered" evidence="1">
    <location>
        <begin position="62"/>
        <end position="93"/>
    </location>
</feature>
<sequence>MHCQSWRIRPMVRNEFWKIFLGIDGTENGRNRFVLDGATWRTANHRGSAPVVAQPLCCKNQYMGEEEQRRPRSGHRSTSKSRPNYVGDHTSSLKRSVLPNGLIKVSIT</sequence>
<protein>
    <submittedName>
        <fullName evidence="3">Uncharacterized protein</fullName>
    </submittedName>
</protein>
<name>A0A915IGV0_ROMCU</name>
<evidence type="ECO:0000313" key="2">
    <source>
        <dbReference type="Proteomes" id="UP000887565"/>
    </source>
</evidence>
<dbReference type="WBParaSite" id="nRc.2.0.1.t13401-RA">
    <property type="protein sequence ID" value="nRc.2.0.1.t13401-RA"/>
    <property type="gene ID" value="nRc.2.0.1.g13401"/>
</dbReference>
<keyword evidence="2" id="KW-1185">Reference proteome</keyword>
<accession>A0A915IGV0</accession>